<keyword evidence="10" id="KW-0067">ATP-binding</keyword>
<evidence type="ECO:0000256" key="14">
    <source>
        <dbReference type="SAM" id="Phobius"/>
    </source>
</evidence>
<evidence type="ECO:0000256" key="4">
    <source>
        <dbReference type="ARBA" id="ARBA00022670"/>
    </source>
</evidence>
<dbReference type="Pfam" id="PF00004">
    <property type="entry name" value="AAA"/>
    <property type="match status" value="1"/>
</dbReference>
<sequence>MSDMAKNLILWLVIAVVLMSVFQSFGPSESNGRKVDYSTFLQEVNNDQVREARINGREINVTKKDSNRYTTYIPVQDPKLLDNLLTKNVKVVGEPPEEPSLLASIFISWFPMLLLIGVWIFFMRQMQGGGGKGAMSFGKSKARMLTEDQIKTTFADVAGCDEAKEEVAELVEYLREPSRFQKLGGKIPKGVLMVGPPGTGKTLLAKAIAGEAKVPFFTISGSDFVEMFVGVGASRVRDMFEQAKKAAPCIIFIDEIDAVGRQRGAGLGGGHDEREQTLNQMLVEMDGFEGNEGIIVIAATNRPDVSRPSAAASWPFRPSGCGWLARCSRS</sequence>
<evidence type="ECO:0000256" key="10">
    <source>
        <dbReference type="ARBA" id="ARBA00022840"/>
    </source>
</evidence>
<keyword evidence="11 14" id="KW-1133">Transmembrane helix</keyword>
<keyword evidence="13 14" id="KW-0472">Membrane</keyword>
<evidence type="ECO:0000256" key="8">
    <source>
        <dbReference type="ARBA" id="ARBA00022801"/>
    </source>
</evidence>
<dbReference type="GO" id="GO:0008270">
    <property type="term" value="F:zinc ion binding"/>
    <property type="evidence" value="ECO:0007669"/>
    <property type="project" value="InterPro"/>
</dbReference>
<keyword evidence="6" id="KW-0479">Metal-binding</keyword>
<dbReference type="PANTHER" id="PTHR23076">
    <property type="entry name" value="METALLOPROTEASE M41 FTSH"/>
    <property type="match status" value="1"/>
</dbReference>
<evidence type="ECO:0000256" key="3">
    <source>
        <dbReference type="ARBA" id="ARBA00022475"/>
    </source>
</evidence>
<keyword evidence="16" id="KW-0131">Cell cycle</keyword>
<dbReference type="GO" id="GO:0004222">
    <property type="term" value="F:metalloendopeptidase activity"/>
    <property type="evidence" value="ECO:0007669"/>
    <property type="project" value="InterPro"/>
</dbReference>
<organism evidence="16 17">
    <name type="scientific">Escherichia coli</name>
    <dbReference type="NCBI Taxonomy" id="562"/>
    <lineage>
        <taxon>Bacteria</taxon>
        <taxon>Pseudomonadati</taxon>
        <taxon>Pseudomonadota</taxon>
        <taxon>Gammaproteobacteria</taxon>
        <taxon>Enterobacterales</taxon>
        <taxon>Enterobacteriaceae</taxon>
        <taxon>Escherichia</taxon>
    </lineage>
</organism>
<evidence type="ECO:0000256" key="12">
    <source>
        <dbReference type="ARBA" id="ARBA00023049"/>
    </source>
</evidence>
<dbReference type="Gene3D" id="3.40.50.300">
    <property type="entry name" value="P-loop containing nucleotide triphosphate hydrolases"/>
    <property type="match status" value="1"/>
</dbReference>
<keyword evidence="12" id="KW-0482">Metalloprotease</keyword>
<proteinExistence type="inferred from homology"/>
<dbReference type="InterPro" id="IPR027417">
    <property type="entry name" value="P-loop_NTPase"/>
</dbReference>
<keyword evidence="16" id="KW-0132">Cell division</keyword>
<dbReference type="GO" id="GO:0005886">
    <property type="term" value="C:plasma membrane"/>
    <property type="evidence" value="ECO:0007669"/>
    <property type="project" value="TreeGrafter"/>
</dbReference>
<dbReference type="GO" id="GO:0030163">
    <property type="term" value="P:protein catabolic process"/>
    <property type="evidence" value="ECO:0007669"/>
    <property type="project" value="TreeGrafter"/>
</dbReference>
<dbReference type="GO" id="GO:0004176">
    <property type="term" value="F:ATP-dependent peptidase activity"/>
    <property type="evidence" value="ECO:0007669"/>
    <property type="project" value="InterPro"/>
</dbReference>
<dbReference type="GO" id="GO:0006508">
    <property type="term" value="P:proteolysis"/>
    <property type="evidence" value="ECO:0007669"/>
    <property type="project" value="UniProtKB-KW"/>
</dbReference>
<gene>
    <name evidence="16" type="primary">ftsH_1</name>
    <name evidence="16" type="ORF">NCTC10767_01648</name>
</gene>
<dbReference type="FunFam" id="3.30.720.210:FF:000001">
    <property type="entry name" value="ATP-dependent zinc metalloprotease FtsH"/>
    <property type="match status" value="1"/>
</dbReference>
<dbReference type="InterPro" id="IPR011546">
    <property type="entry name" value="Pept_M41_FtsH_extracell"/>
</dbReference>
<evidence type="ECO:0000313" key="16">
    <source>
        <dbReference type="EMBL" id="STC78418.1"/>
    </source>
</evidence>
<evidence type="ECO:0000256" key="1">
    <source>
        <dbReference type="ARBA" id="ARBA00001947"/>
    </source>
</evidence>
<name>A0A376CZG2_ECOLX</name>
<evidence type="ECO:0000313" key="17">
    <source>
        <dbReference type="Proteomes" id="UP000254647"/>
    </source>
</evidence>
<comment type="similarity">
    <text evidence="2">In the C-terminal section; belongs to the peptidase M41 family.</text>
</comment>
<dbReference type="FunFam" id="3.40.50.300:FF:000001">
    <property type="entry name" value="ATP-dependent zinc metalloprotease FtsH"/>
    <property type="match status" value="1"/>
</dbReference>
<dbReference type="GO" id="GO:0016887">
    <property type="term" value="F:ATP hydrolysis activity"/>
    <property type="evidence" value="ECO:0007669"/>
    <property type="project" value="InterPro"/>
</dbReference>
<comment type="cofactor">
    <cofactor evidence="1">
        <name>Zn(2+)</name>
        <dbReference type="ChEBI" id="CHEBI:29105"/>
    </cofactor>
</comment>
<dbReference type="GO" id="GO:0005524">
    <property type="term" value="F:ATP binding"/>
    <property type="evidence" value="ECO:0007669"/>
    <property type="project" value="UniProtKB-KW"/>
</dbReference>
<feature type="domain" description="AAA+ ATPase" evidence="15">
    <location>
        <begin position="187"/>
        <end position="320"/>
    </location>
</feature>
<feature type="transmembrane region" description="Helical" evidence="14">
    <location>
        <begin position="101"/>
        <end position="122"/>
    </location>
</feature>
<dbReference type="InterPro" id="IPR003593">
    <property type="entry name" value="AAA+_ATPase"/>
</dbReference>
<evidence type="ECO:0000256" key="11">
    <source>
        <dbReference type="ARBA" id="ARBA00022989"/>
    </source>
</evidence>
<evidence type="ECO:0000256" key="9">
    <source>
        <dbReference type="ARBA" id="ARBA00022833"/>
    </source>
</evidence>
<dbReference type="InterPro" id="IPR003959">
    <property type="entry name" value="ATPase_AAA_core"/>
</dbReference>
<dbReference type="EC" id="3.4.24.-" evidence="16"/>
<dbReference type="EMBL" id="UFXW01000004">
    <property type="protein sequence ID" value="STC78418.1"/>
    <property type="molecule type" value="Genomic_DNA"/>
</dbReference>
<keyword evidence="5 14" id="KW-0812">Transmembrane</keyword>
<keyword evidence="8 16" id="KW-0378">Hydrolase</keyword>
<protein>
    <submittedName>
        <fullName evidence="16">Cell division protein</fullName>
        <ecNumber evidence="16">3.4.24.-</ecNumber>
    </submittedName>
</protein>
<dbReference type="SMART" id="SM00382">
    <property type="entry name" value="AAA"/>
    <property type="match status" value="1"/>
</dbReference>
<dbReference type="GO" id="GO:0051301">
    <property type="term" value="P:cell division"/>
    <property type="evidence" value="ECO:0007669"/>
    <property type="project" value="UniProtKB-KW"/>
</dbReference>
<dbReference type="CDD" id="cd19501">
    <property type="entry name" value="RecA-like_FtsH"/>
    <property type="match status" value="1"/>
</dbReference>
<dbReference type="AlphaFoldDB" id="A0A376CZG2"/>
<evidence type="ECO:0000256" key="5">
    <source>
        <dbReference type="ARBA" id="ARBA00022692"/>
    </source>
</evidence>
<accession>A0A376CZG2</accession>
<reference evidence="16 17" key="1">
    <citation type="submission" date="2018-06" db="EMBL/GenBank/DDBJ databases">
        <authorList>
            <consortium name="Pathogen Informatics"/>
            <person name="Doyle S."/>
        </authorList>
    </citation>
    <scope>NUCLEOTIDE SEQUENCE [LARGE SCALE GENOMIC DNA]</scope>
    <source>
        <strain evidence="16 17">NCTC10767</strain>
    </source>
</reference>
<dbReference type="Pfam" id="PF06480">
    <property type="entry name" value="FtsH_ext"/>
    <property type="match status" value="1"/>
</dbReference>
<evidence type="ECO:0000259" key="15">
    <source>
        <dbReference type="SMART" id="SM00382"/>
    </source>
</evidence>
<dbReference type="Proteomes" id="UP000254647">
    <property type="component" value="Unassembled WGS sequence"/>
</dbReference>
<keyword evidence="4" id="KW-0645">Protease</keyword>
<evidence type="ECO:0000256" key="2">
    <source>
        <dbReference type="ARBA" id="ARBA00010044"/>
    </source>
</evidence>
<dbReference type="Gene3D" id="3.30.720.210">
    <property type="match status" value="1"/>
</dbReference>
<evidence type="ECO:0000256" key="6">
    <source>
        <dbReference type="ARBA" id="ARBA00022723"/>
    </source>
</evidence>
<dbReference type="SUPFAM" id="SSF52540">
    <property type="entry name" value="P-loop containing nucleoside triphosphate hydrolases"/>
    <property type="match status" value="1"/>
</dbReference>
<evidence type="ECO:0000256" key="7">
    <source>
        <dbReference type="ARBA" id="ARBA00022741"/>
    </source>
</evidence>
<keyword evidence="3" id="KW-1003">Cell membrane</keyword>
<evidence type="ECO:0000256" key="13">
    <source>
        <dbReference type="ARBA" id="ARBA00023136"/>
    </source>
</evidence>
<keyword evidence="9" id="KW-0862">Zinc</keyword>
<dbReference type="PANTHER" id="PTHR23076:SF97">
    <property type="entry name" value="ATP-DEPENDENT ZINC METALLOPROTEASE YME1L1"/>
    <property type="match status" value="1"/>
</dbReference>
<keyword evidence="7" id="KW-0547">Nucleotide-binding</keyword>